<name>A0A6C0RIC4_9BACT</name>
<dbReference type="RefSeq" id="WP_163348562.1">
    <property type="nucleotide sequence ID" value="NZ_CP048409.1"/>
</dbReference>
<organism evidence="2 3">
    <name type="scientific">Draconibacterium halophilum</name>
    <dbReference type="NCBI Taxonomy" id="2706887"/>
    <lineage>
        <taxon>Bacteria</taxon>
        <taxon>Pseudomonadati</taxon>
        <taxon>Bacteroidota</taxon>
        <taxon>Bacteroidia</taxon>
        <taxon>Marinilabiliales</taxon>
        <taxon>Prolixibacteraceae</taxon>
        <taxon>Draconibacterium</taxon>
    </lineage>
</organism>
<proteinExistence type="predicted"/>
<protein>
    <submittedName>
        <fullName evidence="2">Uncharacterized protein</fullName>
    </submittedName>
</protein>
<evidence type="ECO:0000313" key="3">
    <source>
        <dbReference type="Proteomes" id="UP000474630"/>
    </source>
</evidence>
<keyword evidence="3" id="KW-1185">Reference proteome</keyword>
<accession>A0A6C0RIC4</accession>
<dbReference type="KEGG" id="drc:G0Q07_18585"/>
<feature type="transmembrane region" description="Helical" evidence="1">
    <location>
        <begin position="26"/>
        <end position="54"/>
    </location>
</feature>
<keyword evidence="1" id="KW-1133">Transmembrane helix</keyword>
<keyword evidence="1" id="KW-0812">Transmembrane</keyword>
<dbReference type="Proteomes" id="UP000474630">
    <property type="component" value="Chromosome"/>
</dbReference>
<dbReference type="AlphaFoldDB" id="A0A6C0RIC4"/>
<evidence type="ECO:0000313" key="2">
    <source>
        <dbReference type="EMBL" id="QIA09592.1"/>
    </source>
</evidence>
<evidence type="ECO:0000256" key="1">
    <source>
        <dbReference type="SAM" id="Phobius"/>
    </source>
</evidence>
<keyword evidence="1" id="KW-0472">Membrane</keyword>
<reference evidence="2 3" key="1">
    <citation type="submission" date="2020-02" db="EMBL/GenBank/DDBJ databases">
        <title>Genome sequencing for Draconibacterium sp. strain M1.</title>
        <authorList>
            <person name="Park S.-J."/>
        </authorList>
    </citation>
    <scope>NUCLEOTIDE SEQUENCE [LARGE SCALE GENOMIC DNA]</scope>
    <source>
        <strain evidence="2 3">M1</strain>
    </source>
</reference>
<sequence length="60" mass="6351">MKKMEIEKMECIVGGNRKLAFDLMDLGCVGVGIFVGIAIPVMGFAMGLACGAAVEYGRTH</sequence>
<gene>
    <name evidence="2" type="ORF">G0Q07_18585</name>
</gene>
<dbReference type="EMBL" id="CP048409">
    <property type="protein sequence ID" value="QIA09592.1"/>
    <property type="molecule type" value="Genomic_DNA"/>
</dbReference>